<dbReference type="Gene3D" id="3.40.50.1240">
    <property type="entry name" value="Phosphoglycerate mutase-like"/>
    <property type="match status" value="1"/>
</dbReference>
<dbReference type="InterPro" id="IPR001345">
    <property type="entry name" value="PG/BPGM_mutase_AS"/>
</dbReference>
<dbReference type="EMBL" id="JBHSMC010000014">
    <property type="protein sequence ID" value="MFC5465207.1"/>
    <property type="molecule type" value="Genomic_DNA"/>
</dbReference>
<evidence type="ECO:0000313" key="1">
    <source>
        <dbReference type="EMBL" id="MFC5465207.1"/>
    </source>
</evidence>
<dbReference type="CDD" id="cd07067">
    <property type="entry name" value="HP_PGM_like"/>
    <property type="match status" value="1"/>
</dbReference>
<evidence type="ECO:0000313" key="2">
    <source>
        <dbReference type="Proteomes" id="UP001596147"/>
    </source>
</evidence>
<proteinExistence type="predicted"/>
<dbReference type="InterPro" id="IPR013078">
    <property type="entry name" value="His_Pase_superF_clade-1"/>
</dbReference>
<name>A0ABW0LJQ1_9BACI</name>
<dbReference type="Proteomes" id="UP001596147">
    <property type="component" value="Unassembled WGS sequence"/>
</dbReference>
<protein>
    <submittedName>
        <fullName evidence="1">Histidine phosphatase family protein</fullName>
    </submittedName>
</protein>
<dbReference type="PANTHER" id="PTHR48100:SF59">
    <property type="entry name" value="ADENOSYLCOBALAMIN_ALPHA-RIBAZOLE PHOSPHATASE"/>
    <property type="match status" value="1"/>
</dbReference>
<organism evidence="1 2">
    <name type="scientific">Lederbergia graminis</name>
    <dbReference type="NCBI Taxonomy" id="735518"/>
    <lineage>
        <taxon>Bacteria</taxon>
        <taxon>Bacillati</taxon>
        <taxon>Bacillota</taxon>
        <taxon>Bacilli</taxon>
        <taxon>Bacillales</taxon>
        <taxon>Bacillaceae</taxon>
        <taxon>Lederbergia</taxon>
    </lineage>
</organism>
<sequence>MTTICLIRHGETDWNAEGRIQGRTDVPLNQNGLNQAKKCRDFLKNSEWDVIITSPLKRAQQTAEIINEALNLPIIIMDDFIERSYGDAEGMLLEVRRKFYPDGSYPNQEERETLNNRVIAGVERIKQKYDGTKVIIVAHGAVINTLLATFSNGEIGSGKTRLGNACISHIHFQNGIWVIKDYNQINHLTKSNI</sequence>
<dbReference type="PROSITE" id="PS00175">
    <property type="entry name" value="PG_MUTASE"/>
    <property type="match status" value="1"/>
</dbReference>
<comment type="caution">
    <text evidence="1">The sequence shown here is derived from an EMBL/GenBank/DDBJ whole genome shotgun (WGS) entry which is preliminary data.</text>
</comment>
<dbReference type="InterPro" id="IPR050275">
    <property type="entry name" value="PGM_Phosphatase"/>
</dbReference>
<dbReference type="PANTHER" id="PTHR48100">
    <property type="entry name" value="BROAD-SPECIFICITY PHOSPHATASE YOR283W-RELATED"/>
    <property type="match status" value="1"/>
</dbReference>
<dbReference type="SMART" id="SM00855">
    <property type="entry name" value="PGAM"/>
    <property type="match status" value="1"/>
</dbReference>
<dbReference type="InterPro" id="IPR029033">
    <property type="entry name" value="His_PPase_superfam"/>
</dbReference>
<dbReference type="SUPFAM" id="SSF53254">
    <property type="entry name" value="Phosphoglycerate mutase-like"/>
    <property type="match status" value="1"/>
</dbReference>
<accession>A0ABW0LJQ1</accession>
<reference evidence="2" key="1">
    <citation type="journal article" date="2019" name="Int. J. Syst. Evol. Microbiol.">
        <title>The Global Catalogue of Microorganisms (GCM) 10K type strain sequencing project: providing services to taxonomists for standard genome sequencing and annotation.</title>
        <authorList>
            <consortium name="The Broad Institute Genomics Platform"/>
            <consortium name="The Broad Institute Genome Sequencing Center for Infectious Disease"/>
            <person name="Wu L."/>
            <person name="Ma J."/>
        </authorList>
    </citation>
    <scope>NUCLEOTIDE SEQUENCE [LARGE SCALE GENOMIC DNA]</scope>
    <source>
        <strain evidence="2">CGMCC 1.12237</strain>
    </source>
</reference>
<gene>
    <name evidence="1" type="ORF">ACFPM4_10650</name>
</gene>
<keyword evidence="2" id="KW-1185">Reference proteome</keyword>
<dbReference type="RefSeq" id="WP_382352056.1">
    <property type="nucleotide sequence ID" value="NZ_JBHSMC010000014.1"/>
</dbReference>
<dbReference type="Pfam" id="PF00300">
    <property type="entry name" value="His_Phos_1"/>
    <property type="match status" value="1"/>
</dbReference>